<dbReference type="InterPro" id="IPR001087">
    <property type="entry name" value="GDSL"/>
</dbReference>
<evidence type="ECO:0000313" key="3">
    <source>
        <dbReference type="EMBL" id="KAH7146145.1"/>
    </source>
</evidence>
<evidence type="ECO:0000313" key="4">
    <source>
        <dbReference type="Proteomes" id="UP000738349"/>
    </source>
</evidence>
<keyword evidence="2" id="KW-0732">Signal</keyword>
<name>A0A9P9J698_9HYPO</name>
<feature type="signal peptide" evidence="2">
    <location>
        <begin position="1"/>
        <end position="19"/>
    </location>
</feature>
<organism evidence="3 4">
    <name type="scientific">Dactylonectria macrodidyma</name>
    <dbReference type="NCBI Taxonomy" id="307937"/>
    <lineage>
        <taxon>Eukaryota</taxon>
        <taxon>Fungi</taxon>
        <taxon>Dikarya</taxon>
        <taxon>Ascomycota</taxon>
        <taxon>Pezizomycotina</taxon>
        <taxon>Sordariomycetes</taxon>
        <taxon>Hypocreomycetidae</taxon>
        <taxon>Hypocreales</taxon>
        <taxon>Nectriaceae</taxon>
        <taxon>Dactylonectria</taxon>
    </lineage>
</organism>
<dbReference type="EMBL" id="JAGMUV010000008">
    <property type="protein sequence ID" value="KAH7146145.1"/>
    <property type="molecule type" value="Genomic_DNA"/>
</dbReference>
<comment type="caution">
    <text evidence="3">The sequence shown here is derived from an EMBL/GenBank/DDBJ whole genome shotgun (WGS) entry which is preliminary data.</text>
</comment>
<evidence type="ECO:0000256" key="2">
    <source>
        <dbReference type="SAM" id="SignalP"/>
    </source>
</evidence>
<dbReference type="AlphaFoldDB" id="A0A9P9J698"/>
<evidence type="ECO:0000256" key="1">
    <source>
        <dbReference type="ARBA" id="ARBA00022801"/>
    </source>
</evidence>
<sequence length="344" mass="39022">MTGTILRFLLLSLVGAAQAVPTSFAASRHTFDWNKIRHIIAFGDSYTFVQGTRGRPKYSFIGDYDNNFSFTADDLLSDEIVQNFTGTSAGGPNWIEYISNCGLQSGLTLPSTCRVQLWDFAFAGADISEKFTPLHHSYTVPMVNQTQQYLTWAEPVLKTQVDKSRALVTIWIGINDISDSKLYDVDLPELYDAMIEFMFERSVKPLYKAGYHNYLFMNLPPIHRSPSYVNKVKPSLNATMVEWWNSRLSKHTSQFSRDYKSTKILLYDSFSFLNNVLDNPSDFQITNTTGFCSGYNNETVLTNPGAFGCAPLDSYFWYNSGHISSHVHKLVAKDLIRYLKAQSK</sequence>
<proteinExistence type="predicted"/>
<dbReference type="Pfam" id="PF00657">
    <property type="entry name" value="Lipase_GDSL"/>
    <property type="match status" value="1"/>
</dbReference>
<keyword evidence="4" id="KW-1185">Reference proteome</keyword>
<dbReference type="PANTHER" id="PTHR45648:SF85">
    <property type="entry name" value="A, PUTATIVE (AFU_ORTHOLOGUE AFUA_2G10760)-RELATED"/>
    <property type="match status" value="1"/>
</dbReference>
<dbReference type="OrthoDB" id="1600564at2759"/>
<dbReference type="Gene3D" id="3.40.50.1110">
    <property type="entry name" value="SGNH hydrolase"/>
    <property type="match status" value="1"/>
</dbReference>
<protein>
    <submittedName>
        <fullName evidence="3">Lysophospholipase A</fullName>
    </submittedName>
</protein>
<gene>
    <name evidence="3" type="ORF">EDB81DRAFT_883569</name>
</gene>
<dbReference type="InterPro" id="IPR051058">
    <property type="entry name" value="GDSL_Est/Lipase"/>
</dbReference>
<dbReference type="GO" id="GO:0016788">
    <property type="term" value="F:hydrolase activity, acting on ester bonds"/>
    <property type="evidence" value="ECO:0007669"/>
    <property type="project" value="InterPro"/>
</dbReference>
<accession>A0A9P9J698</accession>
<dbReference type="CDD" id="cd01846">
    <property type="entry name" value="fatty_acyltransferase_like"/>
    <property type="match status" value="1"/>
</dbReference>
<dbReference type="Proteomes" id="UP000738349">
    <property type="component" value="Unassembled WGS sequence"/>
</dbReference>
<dbReference type="PANTHER" id="PTHR45648">
    <property type="entry name" value="GDSL LIPASE/ACYLHYDROLASE FAMILY PROTEIN (AFU_ORTHOLOGUE AFUA_4G14700)"/>
    <property type="match status" value="1"/>
</dbReference>
<feature type="chain" id="PRO_5040216068" evidence="2">
    <location>
        <begin position="20"/>
        <end position="344"/>
    </location>
</feature>
<dbReference type="InterPro" id="IPR036514">
    <property type="entry name" value="SGNH_hydro_sf"/>
</dbReference>
<reference evidence="3" key="1">
    <citation type="journal article" date="2021" name="Nat. Commun.">
        <title>Genetic determinants of endophytism in the Arabidopsis root mycobiome.</title>
        <authorList>
            <person name="Mesny F."/>
            <person name="Miyauchi S."/>
            <person name="Thiergart T."/>
            <person name="Pickel B."/>
            <person name="Atanasova L."/>
            <person name="Karlsson M."/>
            <person name="Huettel B."/>
            <person name="Barry K.W."/>
            <person name="Haridas S."/>
            <person name="Chen C."/>
            <person name="Bauer D."/>
            <person name="Andreopoulos W."/>
            <person name="Pangilinan J."/>
            <person name="LaButti K."/>
            <person name="Riley R."/>
            <person name="Lipzen A."/>
            <person name="Clum A."/>
            <person name="Drula E."/>
            <person name="Henrissat B."/>
            <person name="Kohler A."/>
            <person name="Grigoriev I.V."/>
            <person name="Martin F.M."/>
            <person name="Hacquard S."/>
        </authorList>
    </citation>
    <scope>NUCLEOTIDE SEQUENCE</scope>
    <source>
        <strain evidence="3">MPI-CAGE-AT-0147</strain>
    </source>
</reference>
<keyword evidence="1" id="KW-0378">Hydrolase</keyword>
<dbReference type="SUPFAM" id="SSF52266">
    <property type="entry name" value="SGNH hydrolase"/>
    <property type="match status" value="1"/>
</dbReference>